<evidence type="ECO:0000313" key="2">
    <source>
        <dbReference type="EMBL" id="SQB45767.1"/>
    </source>
</evidence>
<dbReference type="Proteomes" id="UP000199426">
    <property type="component" value="Unassembled WGS sequence"/>
</dbReference>
<dbReference type="NCBIfam" id="TIGR01686">
    <property type="entry name" value="FkbH"/>
    <property type="match status" value="1"/>
</dbReference>
<dbReference type="Proteomes" id="UP000251670">
    <property type="component" value="Unassembled WGS sequence"/>
</dbReference>
<organism evidence="2 4">
    <name type="scientific">Chryseobacterium jejuense</name>
    <dbReference type="NCBI Taxonomy" id="445960"/>
    <lineage>
        <taxon>Bacteria</taxon>
        <taxon>Pseudomonadati</taxon>
        <taxon>Bacteroidota</taxon>
        <taxon>Flavobacteriia</taxon>
        <taxon>Flavobacteriales</taxon>
        <taxon>Weeksellaceae</taxon>
        <taxon>Chryseobacterium group</taxon>
        <taxon>Chryseobacterium</taxon>
    </lineage>
</organism>
<keyword evidence="3" id="KW-1185">Reference proteome</keyword>
<reference evidence="1 3" key="1">
    <citation type="submission" date="2016-10" db="EMBL/GenBank/DDBJ databases">
        <authorList>
            <person name="Varghese N."/>
            <person name="Submissions S."/>
        </authorList>
    </citation>
    <scope>NUCLEOTIDE SEQUENCE [LARGE SCALE GENOMIC DNA]</scope>
    <source>
        <strain evidence="1 3">DSM 19299</strain>
    </source>
</reference>
<dbReference type="AlphaFoldDB" id="A0A2X2X1I7"/>
<dbReference type="InterPro" id="IPR036412">
    <property type="entry name" value="HAD-like_sf"/>
</dbReference>
<accession>A0A2X2X1I7</accession>
<dbReference type="Gene3D" id="3.40.50.1000">
    <property type="entry name" value="HAD superfamily/HAD-like"/>
    <property type="match status" value="1"/>
</dbReference>
<dbReference type="EMBL" id="UAWB01000012">
    <property type="protein sequence ID" value="SQB45767.1"/>
    <property type="molecule type" value="Genomic_DNA"/>
</dbReference>
<dbReference type="InterPro" id="IPR023214">
    <property type="entry name" value="HAD_sf"/>
</dbReference>
<evidence type="ECO:0000313" key="4">
    <source>
        <dbReference type="Proteomes" id="UP000251670"/>
    </source>
</evidence>
<name>A0A2X2X1I7_CHRJE</name>
<sequence length="528" mass="61501">MMRNYIYRNYTVEYLFDNSSIFSGYGDVSLPAEDFDNIILFYQVDPSKTPDNQIDEIEEIKSKISLITNLITDKRVVILTLSENFQNNWQIKNAEVSDAISKFNNVFLKDLVLRQSNLKVIDINQFFEKQHLDKVDWRFFFTSQMIINPKLAKPFKKWFLSQLDFISLKRKKCIVLDCDNTLWGGVVGEDGVHGVKLGQDYPGNAFKSFQELLLELSSKGVILAVCSKNNIEDVQELWNNNPNNLINDKVLSAYRINWQNKAENIKSIAEELNIGTDSFVFIDDNPIERGLVKEFLPEVTVPDFPEKPYELVNFFWSVYNEYFSTFELSNEDIKKTEQYKENFFRNESKKVFENMDDYLSSLDIVVDIIPANDGNITRLAQMTQKTNQFNLRTQRYTEQDLKAKMDNGGHIFCANVKDKFGDNGITIECIIDENEDEFFLDSYLLSCRILGREIEKITLLSIIKNLTSVSNKPLKAEYIPSKKNIMTKDFLEKVGFVLEKELEDGTKYYNFDPIQNIEIKDYYTINIK</sequence>
<protein>
    <submittedName>
        <fullName evidence="2">FkbH domain</fullName>
    </submittedName>
    <submittedName>
        <fullName evidence="1">HAD-superfamily phosphatase, subfamily IIIC/FkbH-like domain-containing protein</fullName>
    </submittedName>
</protein>
<dbReference type="STRING" id="445960.SAMN05421542_3262"/>
<dbReference type="EMBL" id="FNEG01000005">
    <property type="protein sequence ID" value="SDJ34824.1"/>
    <property type="molecule type" value="Genomic_DNA"/>
</dbReference>
<dbReference type="SUPFAM" id="SSF56784">
    <property type="entry name" value="HAD-like"/>
    <property type="match status" value="1"/>
</dbReference>
<dbReference type="RefSeq" id="WP_228436028.1">
    <property type="nucleotide sequence ID" value="NZ_FNEG01000005.1"/>
</dbReference>
<dbReference type="NCBIfam" id="TIGR01681">
    <property type="entry name" value="HAD-SF-IIIC"/>
    <property type="match status" value="1"/>
</dbReference>
<proteinExistence type="predicted"/>
<dbReference type="InterPro" id="IPR010033">
    <property type="entry name" value="HAD_SF_ppase_IIIC"/>
</dbReference>
<gene>
    <name evidence="2" type="ORF">NCTC13492_02823</name>
    <name evidence="1" type="ORF">SAMN05421542_3262</name>
</gene>
<evidence type="ECO:0000313" key="3">
    <source>
        <dbReference type="Proteomes" id="UP000199426"/>
    </source>
</evidence>
<evidence type="ECO:0000313" key="1">
    <source>
        <dbReference type="EMBL" id="SDJ34824.1"/>
    </source>
</evidence>
<dbReference type="InterPro" id="IPR010037">
    <property type="entry name" value="FkbH_domain"/>
</dbReference>
<reference evidence="2 4" key="2">
    <citation type="submission" date="2018-06" db="EMBL/GenBank/DDBJ databases">
        <authorList>
            <consortium name="Pathogen Informatics"/>
            <person name="Doyle S."/>
        </authorList>
    </citation>
    <scope>NUCLEOTIDE SEQUENCE [LARGE SCALE GENOMIC DNA]</scope>
    <source>
        <strain evidence="2 4">NCTC13492</strain>
    </source>
</reference>